<comment type="caution">
    <text evidence="1">The sequence shown here is derived from an EMBL/GenBank/DDBJ whole genome shotgun (WGS) entry which is preliminary data.</text>
</comment>
<keyword evidence="2" id="KW-1185">Reference proteome</keyword>
<evidence type="ECO:0000313" key="2">
    <source>
        <dbReference type="Proteomes" id="UP000632659"/>
    </source>
</evidence>
<evidence type="ECO:0000313" key="1">
    <source>
        <dbReference type="EMBL" id="MBC8611191.1"/>
    </source>
</evidence>
<organism evidence="1 2">
    <name type="scientific">Massiliimalia timonensis</name>
    <dbReference type="NCBI Taxonomy" id="1987501"/>
    <lineage>
        <taxon>Bacteria</taxon>
        <taxon>Bacillati</taxon>
        <taxon>Bacillota</taxon>
        <taxon>Clostridia</taxon>
        <taxon>Eubacteriales</taxon>
        <taxon>Oscillospiraceae</taxon>
        <taxon>Massiliimalia</taxon>
    </lineage>
</organism>
<protein>
    <submittedName>
        <fullName evidence="1">Uncharacterized protein</fullName>
    </submittedName>
</protein>
<proteinExistence type="predicted"/>
<dbReference type="Proteomes" id="UP000632659">
    <property type="component" value="Unassembled WGS sequence"/>
</dbReference>
<reference evidence="1" key="1">
    <citation type="submission" date="2020-08" db="EMBL/GenBank/DDBJ databases">
        <title>Genome public.</title>
        <authorList>
            <person name="Liu C."/>
            <person name="Sun Q."/>
        </authorList>
    </citation>
    <scope>NUCLEOTIDE SEQUENCE</scope>
    <source>
        <strain evidence="1">NSJ-15</strain>
    </source>
</reference>
<gene>
    <name evidence="1" type="ORF">H8702_08695</name>
</gene>
<dbReference type="OrthoDB" id="9811267at2"/>
<sequence>MKRKRLWIALAVVLAILMIPVPSVLKDGGTKVYTAVLYRIVIWHQLDEDVPGGYRTGTEFEIFPFHFLHSI</sequence>
<dbReference type="EMBL" id="JACRTL010000004">
    <property type="protein sequence ID" value="MBC8611191.1"/>
    <property type="molecule type" value="Genomic_DNA"/>
</dbReference>
<dbReference type="AlphaFoldDB" id="A0A8J6PF74"/>
<name>A0A8J6PF74_9FIRM</name>
<accession>A0A8J6PF74</accession>
<dbReference type="RefSeq" id="WP_093988879.1">
    <property type="nucleotide sequence ID" value="NZ_FYDD01000003.1"/>
</dbReference>